<gene>
    <name evidence="1" type="ORF">Hyperionvirus8_10</name>
</gene>
<reference evidence="1" key="1">
    <citation type="submission" date="2018-10" db="EMBL/GenBank/DDBJ databases">
        <title>Hidden diversity of soil giant viruses.</title>
        <authorList>
            <person name="Schulz F."/>
            <person name="Alteio L."/>
            <person name="Goudeau D."/>
            <person name="Ryan E.M."/>
            <person name="Malmstrom R.R."/>
            <person name="Blanchard J."/>
            <person name="Woyke T."/>
        </authorList>
    </citation>
    <scope>NUCLEOTIDE SEQUENCE</scope>
    <source>
        <strain evidence="1">HYV1</strain>
    </source>
</reference>
<dbReference type="EMBL" id="MK072390">
    <property type="protein sequence ID" value="AYV83526.1"/>
    <property type="molecule type" value="Genomic_DNA"/>
</dbReference>
<proteinExistence type="predicted"/>
<evidence type="ECO:0000313" key="1">
    <source>
        <dbReference type="EMBL" id="AYV83526.1"/>
    </source>
</evidence>
<organism evidence="1">
    <name type="scientific">Hyperionvirus sp</name>
    <dbReference type="NCBI Taxonomy" id="2487770"/>
    <lineage>
        <taxon>Viruses</taxon>
        <taxon>Varidnaviria</taxon>
        <taxon>Bamfordvirae</taxon>
        <taxon>Nucleocytoviricota</taxon>
        <taxon>Megaviricetes</taxon>
        <taxon>Imitervirales</taxon>
        <taxon>Mimiviridae</taxon>
        <taxon>Klosneuvirinae</taxon>
    </lineage>
</organism>
<sequence>MSDDNIECLEFRCKISKNVIEYKCQKKEKKAFMEYSFIDVRLPKSFMVLLRSSIDQLREKGYVGVVQSVLEDDWNKFLKKDKWKLVERVKYPAIGVCCVIECEIGDAIGCVARGLGVG</sequence>
<protein>
    <submittedName>
        <fullName evidence="1">Uncharacterized protein</fullName>
    </submittedName>
</protein>
<name>A0A3G5A8D9_9VIRU</name>
<accession>A0A3G5A8D9</accession>